<evidence type="ECO:0000313" key="3">
    <source>
        <dbReference type="Proteomes" id="UP001230156"/>
    </source>
</evidence>
<keyword evidence="3" id="KW-1185">Reference proteome</keyword>
<dbReference type="PANTHER" id="PTHR33164">
    <property type="entry name" value="TRANSCRIPTIONAL REGULATOR, MARR FAMILY"/>
    <property type="match status" value="1"/>
</dbReference>
<comment type="caution">
    <text evidence="2">The sequence shown here is derived from an EMBL/GenBank/DDBJ whole genome shotgun (WGS) entry which is preliminary data.</text>
</comment>
<accession>A0ABU0YMA8</accession>
<evidence type="ECO:0000313" key="2">
    <source>
        <dbReference type="EMBL" id="MDQ7248854.1"/>
    </source>
</evidence>
<dbReference type="SUPFAM" id="SSF46785">
    <property type="entry name" value="Winged helix' DNA-binding domain"/>
    <property type="match status" value="1"/>
</dbReference>
<evidence type="ECO:0000259" key="1">
    <source>
        <dbReference type="PROSITE" id="PS50995"/>
    </source>
</evidence>
<dbReference type="RefSeq" id="WP_379956335.1">
    <property type="nucleotide sequence ID" value="NZ_JAUYVI010000004.1"/>
</dbReference>
<dbReference type="InterPro" id="IPR036390">
    <property type="entry name" value="WH_DNA-bd_sf"/>
</dbReference>
<sequence length="164" mass="17782">MTTRLENLLGAFGVAVNDSMDDAFDEACAVGDSAPAAMILIHENPDTRIEALARYLALSHSGTVRLVDRLSQAGWVARETCEDKRAVVLVLTKTGAKVAERLLEGRRKSLGKALAGLSATDRKVLERVLPQMLNNLVTSREQADHTCRYCDSGACEREGCPLPD</sequence>
<dbReference type="PROSITE" id="PS50995">
    <property type="entry name" value="HTH_MARR_2"/>
    <property type="match status" value="1"/>
</dbReference>
<protein>
    <submittedName>
        <fullName evidence="2">MarR family transcriptional regulator</fullName>
    </submittedName>
</protein>
<dbReference type="InterPro" id="IPR036388">
    <property type="entry name" value="WH-like_DNA-bd_sf"/>
</dbReference>
<name>A0ABU0YMA8_9PROT</name>
<feature type="domain" description="HTH marR-type" evidence="1">
    <location>
        <begin position="2"/>
        <end position="134"/>
    </location>
</feature>
<organism evidence="2 3">
    <name type="scientific">Dongia sedimenti</name>
    <dbReference type="NCBI Taxonomy" id="3064282"/>
    <lineage>
        <taxon>Bacteria</taxon>
        <taxon>Pseudomonadati</taxon>
        <taxon>Pseudomonadota</taxon>
        <taxon>Alphaproteobacteria</taxon>
        <taxon>Rhodospirillales</taxon>
        <taxon>Dongiaceae</taxon>
        <taxon>Dongia</taxon>
    </lineage>
</organism>
<dbReference type="InterPro" id="IPR039422">
    <property type="entry name" value="MarR/SlyA-like"/>
</dbReference>
<gene>
    <name evidence="2" type="ORF">Q8A70_14310</name>
</gene>
<dbReference type="SMART" id="SM00347">
    <property type="entry name" value="HTH_MARR"/>
    <property type="match status" value="1"/>
</dbReference>
<dbReference type="InterPro" id="IPR000835">
    <property type="entry name" value="HTH_MarR-typ"/>
</dbReference>
<reference evidence="3" key="1">
    <citation type="submission" date="2023-08" db="EMBL/GenBank/DDBJ databases">
        <title>Rhodospirillaceae gen. nov., a novel taxon isolated from the Yangtze River Yuezi River estuary sludge.</title>
        <authorList>
            <person name="Ruan L."/>
        </authorList>
    </citation>
    <scope>NUCLEOTIDE SEQUENCE [LARGE SCALE GENOMIC DNA]</scope>
    <source>
        <strain evidence="3">R-7</strain>
    </source>
</reference>
<proteinExistence type="predicted"/>
<dbReference type="PANTHER" id="PTHR33164:SF57">
    <property type="entry name" value="MARR-FAMILY TRANSCRIPTIONAL REGULATOR"/>
    <property type="match status" value="1"/>
</dbReference>
<dbReference type="Pfam" id="PF01047">
    <property type="entry name" value="MarR"/>
    <property type="match status" value="1"/>
</dbReference>
<dbReference type="Proteomes" id="UP001230156">
    <property type="component" value="Unassembled WGS sequence"/>
</dbReference>
<dbReference type="EMBL" id="JAUYVI010000004">
    <property type="protein sequence ID" value="MDQ7248854.1"/>
    <property type="molecule type" value="Genomic_DNA"/>
</dbReference>
<dbReference type="Gene3D" id="1.10.10.10">
    <property type="entry name" value="Winged helix-like DNA-binding domain superfamily/Winged helix DNA-binding domain"/>
    <property type="match status" value="1"/>
</dbReference>